<protein>
    <submittedName>
        <fullName evidence="2">SgcJ/EcaC family oxidoreductase</fullName>
    </submittedName>
</protein>
<reference evidence="2 3" key="1">
    <citation type="submission" date="2019-02" db="EMBL/GenBank/DDBJ databases">
        <title>Draft genome sequences of novel Actinobacteria.</title>
        <authorList>
            <person name="Sahin N."/>
            <person name="Ay H."/>
            <person name="Saygin H."/>
        </authorList>
    </citation>
    <scope>NUCLEOTIDE SEQUENCE [LARGE SCALE GENOMIC DNA]</scope>
    <source>
        <strain evidence="2 3">KC201</strain>
    </source>
</reference>
<dbReference type="AlphaFoldDB" id="A0A4R4N6R3"/>
<keyword evidence="3" id="KW-1185">Reference proteome</keyword>
<sequence length="130" mass="13917">MTDATGAVRQLLQRLSDAWNAGDAAGYADLFTEDADYITFFGLRMRGRTAIEEGHRELFRMPITLEPLAGTADVKPLAEGAVLVIAGGSSTVDGQVDPNRDSVISLTAVDTPEGWRFASFQNTRASGPRG</sequence>
<dbReference type="InterPro" id="IPR011944">
    <property type="entry name" value="Steroid_delta5-4_isomerase"/>
</dbReference>
<dbReference type="SUPFAM" id="SSF54427">
    <property type="entry name" value="NTF2-like"/>
    <property type="match status" value="1"/>
</dbReference>
<dbReference type="NCBIfam" id="TIGR02246">
    <property type="entry name" value="SgcJ/EcaC family oxidoreductase"/>
    <property type="match status" value="1"/>
</dbReference>
<dbReference type="EMBL" id="SMJZ01000106">
    <property type="protein sequence ID" value="TDC03684.1"/>
    <property type="molecule type" value="Genomic_DNA"/>
</dbReference>
<gene>
    <name evidence="2" type="ORF">E1267_25490</name>
</gene>
<evidence type="ECO:0000313" key="2">
    <source>
        <dbReference type="EMBL" id="TDC03684.1"/>
    </source>
</evidence>
<evidence type="ECO:0000313" key="3">
    <source>
        <dbReference type="Proteomes" id="UP000295157"/>
    </source>
</evidence>
<dbReference type="Gene3D" id="3.10.450.50">
    <property type="match status" value="1"/>
</dbReference>
<accession>A0A4R4N6R3</accession>
<dbReference type="InterPro" id="IPR037401">
    <property type="entry name" value="SnoaL-like"/>
</dbReference>
<feature type="domain" description="SnoaL-like" evidence="1">
    <location>
        <begin position="4"/>
        <end position="119"/>
    </location>
</feature>
<proteinExistence type="predicted"/>
<name>A0A4R4N6R3_9ACTN</name>
<evidence type="ECO:0000259" key="1">
    <source>
        <dbReference type="Pfam" id="PF13577"/>
    </source>
</evidence>
<dbReference type="InterPro" id="IPR032710">
    <property type="entry name" value="NTF2-like_dom_sf"/>
</dbReference>
<dbReference type="RefSeq" id="WP_132335705.1">
    <property type="nucleotide sequence ID" value="NZ_SMJZ01000106.1"/>
</dbReference>
<organism evidence="2 3">
    <name type="scientific">Nonomuraea longispora</name>
    <dbReference type="NCBI Taxonomy" id="1848320"/>
    <lineage>
        <taxon>Bacteria</taxon>
        <taxon>Bacillati</taxon>
        <taxon>Actinomycetota</taxon>
        <taxon>Actinomycetes</taxon>
        <taxon>Streptosporangiales</taxon>
        <taxon>Streptosporangiaceae</taxon>
        <taxon>Nonomuraea</taxon>
    </lineage>
</organism>
<dbReference type="Pfam" id="PF13577">
    <property type="entry name" value="SnoaL_4"/>
    <property type="match status" value="1"/>
</dbReference>
<comment type="caution">
    <text evidence="2">The sequence shown here is derived from an EMBL/GenBank/DDBJ whole genome shotgun (WGS) entry which is preliminary data.</text>
</comment>
<dbReference type="OrthoDB" id="582586at2"/>
<dbReference type="Proteomes" id="UP000295157">
    <property type="component" value="Unassembled WGS sequence"/>
</dbReference>